<proteinExistence type="evidence at transcript level"/>
<accession>C6SYX4</accession>
<protein>
    <submittedName>
        <fullName evidence="1">Uncharacterized protein</fullName>
    </submittedName>
</protein>
<organism evidence="1">
    <name type="scientific">Glycine max</name>
    <name type="common">Soybean</name>
    <name type="synonym">Glycine hispida</name>
    <dbReference type="NCBI Taxonomy" id="3847"/>
    <lineage>
        <taxon>Eukaryota</taxon>
        <taxon>Viridiplantae</taxon>
        <taxon>Streptophyta</taxon>
        <taxon>Embryophyta</taxon>
        <taxon>Tracheophyta</taxon>
        <taxon>Spermatophyta</taxon>
        <taxon>Magnoliopsida</taxon>
        <taxon>eudicotyledons</taxon>
        <taxon>Gunneridae</taxon>
        <taxon>Pentapetalae</taxon>
        <taxon>rosids</taxon>
        <taxon>fabids</taxon>
        <taxon>Fabales</taxon>
        <taxon>Fabaceae</taxon>
        <taxon>Papilionoideae</taxon>
        <taxon>50 kb inversion clade</taxon>
        <taxon>NPAAA clade</taxon>
        <taxon>indigoferoid/millettioid clade</taxon>
        <taxon>Phaseoleae</taxon>
        <taxon>Glycine</taxon>
        <taxon>Glycine subgen. Soja</taxon>
    </lineage>
</organism>
<dbReference type="EMBL" id="BT090372">
    <property type="protein sequence ID" value="ACU14447.1"/>
    <property type="molecule type" value="mRNA"/>
</dbReference>
<evidence type="ECO:0000313" key="1">
    <source>
        <dbReference type="EMBL" id="ACU14447.1"/>
    </source>
</evidence>
<name>C6SYX4_SOYBN</name>
<dbReference type="AlphaFoldDB" id="C6SYX4"/>
<reference evidence="1" key="1">
    <citation type="submission" date="2009-08" db="EMBL/GenBank/DDBJ databases">
        <authorList>
            <person name="Cheung F."/>
            <person name="Xiao Y."/>
            <person name="Chan A."/>
            <person name="Moskal W."/>
            <person name="Town C.D."/>
        </authorList>
    </citation>
    <scope>NUCLEOTIDE SEQUENCE</scope>
</reference>
<sequence length="90" mass="10597">MSNLCHICNQFQKPQSWDMSMDCTHSTLRTSMSRDHRLQLSCRHLCTCKWNHQCMELCSHTCYHILPPVSLHLLHLYQPFFSLSLSFSPS</sequence>